<name>A0A6A4TDA6_SCOMX</name>
<evidence type="ECO:0000313" key="1">
    <source>
        <dbReference type="EMBL" id="KAF0040202.1"/>
    </source>
</evidence>
<reference evidence="1 2" key="1">
    <citation type="submission" date="2019-06" db="EMBL/GenBank/DDBJ databases">
        <title>Draft genomes of female and male turbot (Scophthalmus maximus).</title>
        <authorList>
            <person name="Xu H."/>
            <person name="Xu X.-W."/>
            <person name="Shao C."/>
            <person name="Chen S."/>
        </authorList>
    </citation>
    <scope>NUCLEOTIDE SEQUENCE [LARGE SCALE GENOMIC DNA]</scope>
    <source>
        <strain evidence="1">Ysfricsl-2016a</strain>
        <tissue evidence="1">Blood</tissue>
    </source>
</reference>
<sequence>MFLLNSFDSPCSTCLTDVQCLSPPALSSSRGSFAAAGQLGGRAAATGDLLAASQYVLVRGSVFITAIGLRSHSPTLPLLWCHVLTRGRGGNAAEGSRFSSMEGSGSLEPFRTIYQVSAVHIHLHIQHVTYQIIRSFYLLTAKKPTVFAAKRGYDAEWCDDIKIINILSDCRSLISPIIFNHVHFTMRLHELEITTSYAVGLIHL</sequence>
<dbReference type="EMBL" id="VEVO01000007">
    <property type="protein sequence ID" value="KAF0040202.1"/>
    <property type="molecule type" value="Genomic_DNA"/>
</dbReference>
<accession>A0A6A4TDA6</accession>
<dbReference type="Proteomes" id="UP000438429">
    <property type="component" value="Unassembled WGS sequence"/>
</dbReference>
<dbReference type="AlphaFoldDB" id="A0A6A4TDA6"/>
<evidence type="ECO:0000313" key="2">
    <source>
        <dbReference type="Proteomes" id="UP000438429"/>
    </source>
</evidence>
<protein>
    <submittedName>
        <fullName evidence="1">Uncharacterized protein</fullName>
    </submittedName>
</protein>
<gene>
    <name evidence="1" type="ORF">F2P81_008437</name>
</gene>
<organism evidence="1 2">
    <name type="scientific">Scophthalmus maximus</name>
    <name type="common">Turbot</name>
    <name type="synonym">Psetta maxima</name>
    <dbReference type="NCBI Taxonomy" id="52904"/>
    <lineage>
        <taxon>Eukaryota</taxon>
        <taxon>Metazoa</taxon>
        <taxon>Chordata</taxon>
        <taxon>Craniata</taxon>
        <taxon>Vertebrata</taxon>
        <taxon>Euteleostomi</taxon>
        <taxon>Actinopterygii</taxon>
        <taxon>Neopterygii</taxon>
        <taxon>Teleostei</taxon>
        <taxon>Neoteleostei</taxon>
        <taxon>Acanthomorphata</taxon>
        <taxon>Carangaria</taxon>
        <taxon>Pleuronectiformes</taxon>
        <taxon>Pleuronectoidei</taxon>
        <taxon>Scophthalmidae</taxon>
        <taxon>Scophthalmus</taxon>
    </lineage>
</organism>
<proteinExistence type="predicted"/>
<comment type="caution">
    <text evidence="1">The sequence shown here is derived from an EMBL/GenBank/DDBJ whole genome shotgun (WGS) entry which is preliminary data.</text>
</comment>